<evidence type="ECO:0000313" key="7">
    <source>
        <dbReference type="Proteomes" id="UP000015462"/>
    </source>
</evidence>
<organism evidence="6 7">
    <name type="scientific">Cycloclasticus pugetii</name>
    <dbReference type="NCBI Taxonomy" id="34068"/>
    <lineage>
        <taxon>Bacteria</taxon>
        <taxon>Pseudomonadati</taxon>
        <taxon>Pseudomonadota</taxon>
        <taxon>Gammaproteobacteria</taxon>
        <taxon>Thiotrichales</taxon>
        <taxon>Piscirickettsiaceae</taxon>
        <taxon>Cycloclasticus</taxon>
    </lineage>
</organism>
<evidence type="ECO:0000256" key="2">
    <source>
        <dbReference type="ARBA" id="ARBA00010529"/>
    </source>
</evidence>
<name>A0AB33Z3G9_9GAMM</name>
<dbReference type="SMART" id="SM00411">
    <property type="entry name" value="BHL"/>
    <property type="match status" value="1"/>
</dbReference>
<dbReference type="Gene3D" id="4.10.520.10">
    <property type="entry name" value="IHF-like DNA-binding proteins"/>
    <property type="match status" value="1"/>
</dbReference>
<dbReference type="PROSITE" id="PS00045">
    <property type="entry name" value="HISTONE_LIKE"/>
    <property type="match status" value="1"/>
</dbReference>
<dbReference type="SUPFAM" id="SSF47729">
    <property type="entry name" value="IHF-like DNA-binding proteins"/>
    <property type="match status" value="1"/>
</dbReference>
<keyword evidence="3" id="KW-0226">DNA condensation</keyword>
<gene>
    <name evidence="6" type="ORF">L196_00280</name>
</gene>
<evidence type="ECO:0000256" key="3">
    <source>
        <dbReference type="ARBA" id="ARBA00023067"/>
    </source>
</evidence>
<evidence type="ECO:0000256" key="1">
    <source>
        <dbReference type="ARBA" id="ARBA00003819"/>
    </source>
</evidence>
<dbReference type="Pfam" id="PF00216">
    <property type="entry name" value="Bac_DNA_binding"/>
    <property type="match status" value="1"/>
</dbReference>
<comment type="caution">
    <text evidence="6">The sequence shown here is derived from an EMBL/GenBank/DDBJ whole genome shotgun (WGS) entry which is preliminary data.</text>
</comment>
<dbReference type="PRINTS" id="PR01727">
    <property type="entry name" value="DNABINDINGHU"/>
</dbReference>
<reference evidence="6 7" key="1">
    <citation type="journal article" date="2013" name="Genome Announc.">
        <title>Genome Sequence of the Pyrene- and Fluoranthene-Degrading Bacterium Cycloclasticus sp. Strain PY97M.</title>
        <authorList>
            <person name="Cui Z."/>
            <person name="Xu G."/>
            <person name="Li Q."/>
            <person name="Gao W."/>
            <person name="Zheng L."/>
        </authorList>
    </citation>
    <scope>NUCLEOTIDE SEQUENCE [LARGE SCALE GENOMIC DNA]</scope>
    <source>
        <strain evidence="6 7">PY97M</strain>
    </source>
</reference>
<dbReference type="AlphaFoldDB" id="A0AB33Z3G9"/>
<keyword evidence="7" id="KW-1185">Reference proteome</keyword>
<comment type="function">
    <text evidence="1">Histone-like DNA-binding protein which is capable of wrapping DNA to stabilize it, and thus to prevent its denaturation under extreme environmental conditions.</text>
</comment>
<dbReference type="EMBL" id="ASHL01000001">
    <property type="protein sequence ID" value="EPD13890.1"/>
    <property type="molecule type" value="Genomic_DNA"/>
</dbReference>
<comment type="similarity">
    <text evidence="2 5">Belongs to the bacterial histone-like protein family.</text>
</comment>
<evidence type="ECO:0000313" key="6">
    <source>
        <dbReference type="EMBL" id="EPD13890.1"/>
    </source>
</evidence>
<dbReference type="InterPro" id="IPR000119">
    <property type="entry name" value="Hist_DNA-bd"/>
</dbReference>
<dbReference type="GO" id="GO:0030261">
    <property type="term" value="P:chromosome condensation"/>
    <property type="evidence" value="ECO:0007669"/>
    <property type="project" value="UniProtKB-KW"/>
</dbReference>
<evidence type="ECO:0000256" key="5">
    <source>
        <dbReference type="RuleBase" id="RU003939"/>
    </source>
</evidence>
<dbReference type="Proteomes" id="UP000015462">
    <property type="component" value="Unassembled WGS sequence"/>
</dbReference>
<dbReference type="GO" id="GO:1990103">
    <property type="term" value="C:DnaA-HU complex"/>
    <property type="evidence" value="ECO:0007669"/>
    <property type="project" value="UniProtKB-ARBA"/>
</dbReference>
<protein>
    <submittedName>
        <fullName evidence="6">Integration host factor subunit beta</fullName>
    </submittedName>
</protein>
<dbReference type="FunFam" id="4.10.520.10:FF:000001">
    <property type="entry name" value="DNA-binding protein HU"/>
    <property type="match status" value="1"/>
</dbReference>
<proteinExistence type="inferred from homology"/>
<dbReference type="RefSeq" id="WP_015005755.1">
    <property type="nucleotide sequence ID" value="NZ_FQZJ01000004.1"/>
</dbReference>
<dbReference type="GO" id="GO:0005829">
    <property type="term" value="C:cytosol"/>
    <property type="evidence" value="ECO:0007669"/>
    <property type="project" value="TreeGrafter"/>
</dbReference>
<sequence>MNKSDLINAIAEESGLTKADAGRALDATISSVSSALKSGDSISLIGFGTFSVKERSARTGRNPQTGETIQIKASKIPSFKAGKTLKDSVN</sequence>
<dbReference type="GO" id="GO:0003677">
    <property type="term" value="F:DNA binding"/>
    <property type="evidence" value="ECO:0007669"/>
    <property type="project" value="UniProtKB-KW"/>
</dbReference>
<keyword evidence="4" id="KW-0238">DNA-binding</keyword>
<dbReference type="GO" id="GO:0042802">
    <property type="term" value="F:identical protein binding"/>
    <property type="evidence" value="ECO:0007669"/>
    <property type="project" value="UniProtKB-ARBA"/>
</dbReference>
<dbReference type="InterPro" id="IPR020816">
    <property type="entry name" value="Histone-like_DNA-bd_CS"/>
</dbReference>
<evidence type="ECO:0000256" key="4">
    <source>
        <dbReference type="ARBA" id="ARBA00023125"/>
    </source>
</evidence>
<dbReference type="GO" id="GO:0006351">
    <property type="term" value="P:DNA-templated transcription"/>
    <property type="evidence" value="ECO:0007669"/>
    <property type="project" value="UniProtKB-ARBA"/>
</dbReference>
<accession>A0AB33Z3G9</accession>
<dbReference type="PANTHER" id="PTHR33175:SF3">
    <property type="entry name" value="DNA-BINDING PROTEIN HU-BETA"/>
    <property type="match status" value="1"/>
</dbReference>
<dbReference type="CDD" id="cd13831">
    <property type="entry name" value="HU"/>
    <property type="match status" value="1"/>
</dbReference>
<dbReference type="GO" id="GO:0030527">
    <property type="term" value="F:structural constituent of chromatin"/>
    <property type="evidence" value="ECO:0007669"/>
    <property type="project" value="InterPro"/>
</dbReference>
<dbReference type="GO" id="GO:0006270">
    <property type="term" value="P:DNA replication initiation"/>
    <property type="evidence" value="ECO:0007669"/>
    <property type="project" value="UniProtKB-ARBA"/>
</dbReference>
<dbReference type="GO" id="GO:1990178">
    <property type="term" value="C:HU-DNA complex"/>
    <property type="evidence" value="ECO:0007669"/>
    <property type="project" value="UniProtKB-ARBA"/>
</dbReference>
<dbReference type="PANTHER" id="PTHR33175">
    <property type="entry name" value="DNA-BINDING PROTEIN HU"/>
    <property type="match status" value="1"/>
</dbReference>
<dbReference type="InterPro" id="IPR010992">
    <property type="entry name" value="IHF-like_DNA-bd_dom_sf"/>
</dbReference>